<sequence>MFGSREELELTDFYGKVAIVTGGNSEIGYVTIQFLAEQGAKVYMGSRNEEKALKAIEEIQANLCQRNKTDGSVHWLRLDLSDPRLVKRAAEELLQKEERLDIIG</sequence>
<dbReference type="AlphaFoldDB" id="A0A0D0D114"/>
<organism evidence="4 5">
    <name type="scientific">Collybiopsis luxurians FD-317 M1</name>
    <dbReference type="NCBI Taxonomy" id="944289"/>
    <lineage>
        <taxon>Eukaryota</taxon>
        <taxon>Fungi</taxon>
        <taxon>Dikarya</taxon>
        <taxon>Basidiomycota</taxon>
        <taxon>Agaricomycotina</taxon>
        <taxon>Agaricomycetes</taxon>
        <taxon>Agaricomycetidae</taxon>
        <taxon>Agaricales</taxon>
        <taxon>Marasmiineae</taxon>
        <taxon>Omphalotaceae</taxon>
        <taxon>Collybiopsis</taxon>
        <taxon>Collybiopsis luxurians</taxon>
    </lineage>
</organism>
<evidence type="ECO:0000256" key="1">
    <source>
        <dbReference type="ARBA" id="ARBA00006484"/>
    </source>
</evidence>
<dbReference type="InterPro" id="IPR036291">
    <property type="entry name" value="NAD(P)-bd_dom_sf"/>
</dbReference>
<dbReference type="GO" id="GO:0016491">
    <property type="term" value="F:oxidoreductase activity"/>
    <property type="evidence" value="ECO:0007669"/>
    <property type="project" value="UniProtKB-KW"/>
</dbReference>
<accession>A0A0D0D114</accession>
<keyword evidence="3" id="KW-0560">Oxidoreductase</keyword>
<reference evidence="4 5" key="1">
    <citation type="submission" date="2014-04" db="EMBL/GenBank/DDBJ databases">
        <title>Evolutionary Origins and Diversification of the Mycorrhizal Mutualists.</title>
        <authorList>
            <consortium name="DOE Joint Genome Institute"/>
            <consortium name="Mycorrhizal Genomics Consortium"/>
            <person name="Kohler A."/>
            <person name="Kuo A."/>
            <person name="Nagy L.G."/>
            <person name="Floudas D."/>
            <person name="Copeland A."/>
            <person name="Barry K.W."/>
            <person name="Cichocki N."/>
            <person name="Veneault-Fourrey C."/>
            <person name="LaButti K."/>
            <person name="Lindquist E.A."/>
            <person name="Lipzen A."/>
            <person name="Lundell T."/>
            <person name="Morin E."/>
            <person name="Murat C."/>
            <person name="Riley R."/>
            <person name="Ohm R."/>
            <person name="Sun H."/>
            <person name="Tunlid A."/>
            <person name="Henrissat B."/>
            <person name="Grigoriev I.V."/>
            <person name="Hibbett D.S."/>
            <person name="Martin F."/>
        </authorList>
    </citation>
    <scope>NUCLEOTIDE SEQUENCE [LARGE SCALE GENOMIC DNA]</scope>
    <source>
        <strain evidence="4 5">FD-317 M1</strain>
    </source>
</reference>
<dbReference type="Gene3D" id="3.40.50.720">
    <property type="entry name" value="NAD(P)-binding Rossmann-like Domain"/>
    <property type="match status" value="1"/>
</dbReference>
<dbReference type="OrthoDB" id="191139at2759"/>
<keyword evidence="5" id="KW-1185">Reference proteome</keyword>
<dbReference type="EMBL" id="KN834766">
    <property type="protein sequence ID" value="KIK62758.1"/>
    <property type="molecule type" value="Genomic_DNA"/>
</dbReference>
<dbReference type="Pfam" id="PF00106">
    <property type="entry name" value="adh_short"/>
    <property type="match status" value="1"/>
</dbReference>
<dbReference type="HOGENOM" id="CLU_010194_44_9_1"/>
<dbReference type="PANTHER" id="PTHR24320:SF282">
    <property type="entry name" value="WW DOMAIN-CONTAINING OXIDOREDUCTASE"/>
    <property type="match status" value="1"/>
</dbReference>
<name>A0A0D0D114_9AGAR</name>
<comment type="similarity">
    <text evidence="1">Belongs to the short-chain dehydrogenases/reductases (SDR) family.</text>
</comment>
<dbReference type="InterPro" id="IPR002347">
    <property type="entry name" value="SDR_fam"/>
</dbReference>
<evidence type="ECO:0000313" key="5">
    <source>
        <dbReference type="Proteomes" id="UP000053593"/>
    </source>
</evidence>
<evidence type="ECO:0000256" key="2">
    <source>
        <dbReference type="ARBA" id="ARBA00022857"/>
    </source>
</evidence>
<dbReference type="Proteomes" id="UP000053593">
    <property type="component" value="Unassembled WGS sequence"/>
</dbReference>
<proteinExistence type="inferred from homology"/>
<dbReference type="SUPFAM" id="SSF51735">
    <property type="entry name" value="NAD(P)-binding Rossmann-fold domains"/>
    <property type="match status" value="1"/>
</dbReference>
<evidence type="ECO:0000256" key="3">
    <source>
        <dbReference type="ARBA" id="ARBA00023002"/>
    </source>
</evidence>
<dbReference type="PANTHER" id="PTHR24320">
    <property type="entry name" value="RETINOL DEHYDROGENASE"/>
    <property type="match status" value="1"/>
</dbReference>
<keyword evidence="2" id="KW-0521">NADP</keyword>
<protein>
    <submittedName>
        <fullName evidence="4">Uncharacterized protein</fullName>
    </submittedName>
</protein>
<evidence type="ECO:0000313" key="4">
    <source>
        <dbReference type="EMBL" id="KIK62758.1"/>
    </source>
</evidence>
<gene>
    <name evidence="4" type="ORF">GYMLUDRAFT_242403</name>
</gene>